<sequence>MFLTSLLRQHHATIAQVKIFGVFSRHTHPNEQVELSSSENFVLIRKVIPSFQQENHNHPSHTYETQAITLARGRH</sequence>
<feature type="compositionally biased region" description="Polar residues" evidence="1">
    <location>
        <begin position="54"/>
        <end position="68"/>
    </location>
</feature>
<gene>
    <name evidence="2" type="ORF">RRG08_020538</name>
</gene>
<evidence type="ECO:0000256" key="1">
    <source>
        <dbReference type="SAM" id="MobiDB-lite"/>
    </source>
</evidence>
<dbReference type="AlphaFoldDB" id="A0AAE1DAP1"/>
<comment type="caution">
    <text evidence="2">The sequence shown here is derived from an EMBL/GenBank/DDBJ whole genome shotgun (WGS) entry which is preliminary data.</text>
</comment>
<dbReference type="EMBL" id="JAWDGP010004504">
    <property type="protein sequence ID" value="KAK3763739.1"/>
    <property type="molecule type" value="Genomic_DNA"/>
</dbReference>
<evidence type="ECO:0000313" key="3">
    <source>
        <dbReference type="Proteomes" id="UP001283361"/>
    </source>
</evidence>
<dbReference type="Proteomes" id="UP001283361">
    <property type="component" value="Unassembled WGS sequence"/>
</dbReference>
<accession>A0AAE1DAP1</accession>
<organism evidence="2 3">
    <name type="scientific">Elysia crispata</name>
    <name type="common">lettuce slug</name>
    <dbReference type="NCBI Taxonomy" id="231223"/>
    <lineage>
        <taxon>Eukaryota</taxon>
        <taxon>Metazoa</taxon>
        <taxon>Spiralia</taxon>
        <taxon>Lophotrochozoa</taxon>
        <taxon>Mollusca</taxon>
        <taxon>Gastropoda</taxon>
        <taxon>Heterobranchia</taxon>
        <taxon>Euthyneura</taxon>
        <taxon>Panpulmonata</taxon>
        <taxon>Sacoglossa</taxon>
        <taxon>Placobranchoidea</taxon>
        <taxon>Plakobranchidae</taxon>
        <taxon>Elysia</taxon>
    </lineage>
</organism>
<reference evidence="2" key="1">
    <citation type="journal article" date="2023" name="G3 (Bethesda)">
        <title>A reference genome for the long-term kleptoplast-retaining sea slug Elysia crispata morphotype clarki.</title>
        <authorList>
            <person name="Eastman K.E."/>
            <person name="Pendleton A.L."/>
            <person name="Shaikh M.A."/>
            <person name="Suttiyut T."/>
            <person name="Ogas R."/>
            <person name="Tomko P."/>
            <person name="Gavelis G."/>
            <person name="Widhalm J.R."/>
            <person name="Wisecaver J.H."/>
        </authorList>
    </citation>
    <scope>NUCLEOTIDE SEQUENCE</scope>
    <source>
        <strain evidence="2">ECLA1</strain>
    </source>
</reference>
<proteinExistence type="predicted"/>
<keyword evidence="3" id="KW-1185">Reference proteome</keyword>
<protein>
    <submittedName>
        <fullName evidence="2">Uncharacterized protein</fullName>
    </submittedName>
</protein>
<feature type="region of interest" description="Disordered" evidence="1">
    <location>
        <begin position="54"/>
        <end position="75"/>
    </location>
</feature>
<name>A0AAE1DAP1_9GAST</name>
<evidence type="ECO:0000313" key="2">
    <source>
        <dbReference type="EMBL" id="KAK3763739.1"/>
    </source>
</evidence>